<feature type="transmembrane region" description="Helical" evidence="1">
    <location>
        <begin position="162"/>
        <end position="182"/>
    </location>
</feature>
<dbReference type="AlphaFoldDB" id="A0A0P7GDP4"/>
<feature type="transmembrane region" description="Helical" evidence="1">
    <location>
        <begin position="12"/>
        <end position="30"/>
    </location>
</feature>
<feature type="transmembrane region" description="Helical" evidence="1">
    <location>
        <begin position="42"/>
        <end position="63"/>
    </location>
</feature>
<accession>A0A0P7GDP4</accession>
<keyword evidence="1" id="KW-0472">Membrane</keyword>
<evidence type="ECO:0000313" key="3">
    <source>
        <dbReference type="Proteomes" id="UP000050535"/>
    </source>
</evidence>
<keyword evidence="3" id="KW-1185">Reference proteome</keyword>
<feature type="transmembrane region" description="Helical" evidence="1">
    <location>
        <begin position="128"/>
        <end position="150"/>
    </location>
</feature>
<feature type="transmembrane region" description="Helical" evidence="1">
    <location>
        <begin position="244"/>
        <end position="267"/>
    </location>
</feature>
<feature type="transmembrane region" description="Helical" evidence="1">
    <location>
        <begin position="101"/>
        <end position="122"/>
    </location>
</feature>
<comment type="caution">
    <text evidence="2">The sequence shown here is derived from an EMBL/GenBank/DDBJ whole genome shotgun (WGS) entry which is preliminary data.</text>
</comment>
<keyword evidence="1" id="KW-1133">Transmembrane helix</keyword>
<dbReference type="Pfam" id="PF01889">
    <property type="entry name" value="DUF63"/>
    <property type="match status" value="1"/>
</dbReference>
<keyword evidence="1" id="KW-0812">Transmembrane</keyword>
<reference evidence="3" key="1">
    <citation type="submission" date="2013-11" db="EMBL/GenBank/DDBJ databases">
        <authorList>
            <person name="Hoang H.T."/>
            <person name="Killian M.L."/>
            <person name="Madson D.M."/>
            <person name="Arruda P.H.E."/>
            <person name="Sun D."/>
            <person name="Schwartz K.J."/>
            <person name="Yoon K."/>
        </authorList>
    </citation>
    <scope>NUCLEOTIDE SEQUENCE [LARGE SCALE GENOMIC DNA]</scope>
    <source>
        <strain evidence="3">CDK2</strain>
    </source>
</reference>
<dbReference type="PATRIC" id="fig|699431.3.peg.3120"/>
<evidence type="ECO:0008006" key="4">
    <source>
        <dbReference type="Google" id="ProtNLM"/>
    </source>
</evidence>
<dbReference type="PANTHER" id="PTHR40700:SF1">
    <property type="entry name" value="DUF63 DOMAIN-CONTAINING PROTEIN"/>
    <property type="match status" value="1"/>
</dbReference>
<gene>
    <name evidence="2" type="ORF">SY89_03061</name>
</gene>
<proteinExistence type="predicted"/>
<protein>
    <recommendedName>
        <fullName evidence="4">DUF63 domain-containing protein</fullName>
    </recommendedName>
</protein>
<evidence type="ECO:0000313" key="2">
    <source>
        <dbReference type="EMBL" id="KPN32293.1"/>
    </source>
</evidence>
<feature type="transmembrane region" description="Helical" evidence="1">
    <location>
        <begin position="75"/>
        <end position="94"/>
    </location>
</feature>
<feature type="transmembrane region" description="Helical" evidence="1">
    <location>
        <begin position="213"/>
        <end position="232"/>
    </location>
</feature>
<dbReference type="EMBL" id="LGUC01000001">
    <property type="protein sequence ID" value="KPN32293.1"/>
    <property type="molecule type" value="Genomic_DNA"/>
</dbReference>
<evidence type="ECO:0000256" key="1">
    <source>
        <dbReference type="SAM" id="Phobius"/>
    </source>
</evidence>
<dbReference type="PANTHER" id="PTHR40700">
    <property type="entry name" value="HYPOTHETICAL MEMBRANE PROTEIN, CONSERVED, DUF63 FAMILY"/>
    <property type="match status" value="1"/>
</dbReference>
<organism evidence="2 3">
    <name type="scientific">Halolamina pelagica</name>
    <dbReference type="NCBI Taxonomy" id="699431"/>
    <lineage>
        <taxon>Archaea</taxon>
        <taxon>Methanobacteriati</taxon>
        <taxon>Methanobacteriota</taxon>
        <taxon>Stenosarchaea group</taxon>
        <taxon>Halobacteria</taxon>
        <taxon>Halobacteriales</taxon>
        <taxon>Haloferacaceae</taxon>
    </lineage>
</organism>
<dbReference type="InterPro" id="IPR002749">
    <property type="entry name" value="DUF63"/>
</dbReference>
<dbReference type="OrthoDB" id="308209at2157"/>
<dbReference type="RefSeq" id="WP_054584593.1">
    <property type="nucleotide sequence ID" value="NZ_LGUC01000001.1"/>
</dbReference>
<sequence length="268" mass="26929">MVLPAGFALPPLPYLLALLLAGGAVAVALWRRDPAVSDRLVLALVPWMLAGAWLHVLHVVGAAPEAIDPLLGTPAAYLTTAILAGAVWLAVDAGEIATERAFAAAGAAVAALVLAVGVQWGLDEGTFAPAWPVVAAVLGVGVGIAVWLGLRRAYPGVGDAGAAGALAIVAHSLDGISTAIGIDLLGATERTPLSRAVIEFGATLPTAELLGTAWPFVLVKLALGAGITALLAESVREAPRQGRLLLAFVAAVGLGPGAHNLLLFSIMG</sequence>
<dbReference type="Proteomes" id="UP000050535">
    <property type="component" value="Unassembled WGS sequence"/>
</dbReference>
<name>A0A0P7GDP4_9EURY</name>